<name>A0A8I1SL42_9PROT</name>
<dbReference type="RefSeq" id="WP_206928423.1">
    <property type="nucleotide sequence ID" value="NZ_JAEKJW010000004.1"/>
</dbReference>
<proteinExistence type="predicted"/>
<sequence>MTTEKIGGIELYIENVDLENSGRTQKVYGTNCADDFWALLSNERSAFAYVDYLWVPPDLKRNTSQSNRALYAWRGDTRSPDEIFGHGFSRRGTSPATPAIVYRKGDQDLAHYTAVCLSGTHEIGALFPPKVPGQAEPAAETWVYCVRLQGYWCPTFSIQQNVFNNAARFGATERQMARQNLYARELAVLNVPYKDVVAAIRVRRDWAGAGYDAGGTFTYLELRKNQWATTENKAFADRIGNWLTNNHLINTQRALPTP</sequence>
<gene>
    <name evidence="1" type="ORF">JF547_19620</name>
</gene>
<organism evidence="1 2">
    <name type="scientific">Thalassospira povalilytica</name>
    <dbReference type="NCBI Taxonomy" id="732237"/>
    <lineage>
        <taxon>Bacteria</taxon>
        <taxon>Pseudomonadati</taxon>
        <taxon>Pseudomonadota</taxon>
        <taxon>Alphaproteobacteria</taxon>
        <taxon>Rhodospirillales</taxon>
        <taxon>Thalassospiraceae</taxon>
        <taxon>Thalassospira</taxon>
    </lineage>
</organism>
<dbReference type="Gene3D" id="3.90.210.10">
    <property type="entry name" value="Heat-Labile Enterotoxin, subunit A"/>
    <property type="match status" value="1"/>
</dbReference>
<dbReference type="AlphaFoldDB" id="A0A8I1SL42"/>
<reference evidence="1" key="1">
    <citation type="submission" date="2020-12" db="EMBL/GenBank/DDBJ databases">
        <title>Oil enriched cultivation method for isolating marine PHA-producing bacteria.</title>
        <authorList>
            <person name="Zheng W."/>
            <person name="Yu S."/>
            <person name="Huang Y."/>
        </authorList>
    </citation>
    <scope>NUCLEOTIDE SEQUENCE</scope>
    <source>
        <strain evidence="1">SY-2-3</strain>
    </source>
</reference>
<evidence type="ECO:0000313" key="1">
    <source>
        <dbReference type="EMBL" id="MBN8198684.1"/>
    </source>
</evidence>
<dbReference type="EMBL" id="JAEKJW010000004">
    <property type="protein sequence ID" value="MBN8198684.1"/>
    <property type="molecule type" value="Genomic_DNA"/>
</dbReference>
<dbReference type="Proteomes" id="UP000664405">
    <property type="component" value="Unassembled WGS sequence"/>
</dbReference>
<accession>A0A8I1SL42</accession>
<dbReference type="SUPFAM" id="SSF56399">
    <property type="entry name" value="ADP-ribosylation"/>
    <property type="match status" value="1"/>
</dbReference>
<evidence type="ECO:0000313" key="2">
    <source>
        <dbReference type="Proteomes" id="UP000664405"/>
    </source>
</evidence>
<protein>
    <submittedName>
        <fullName evidence="1">Uncharacterized protein</fullName>
    </submittedName>
</protein>
<comment type="caution">
    <text evidence="1">The sequence shown here is derived from an EMBL/GenBank/DDBJ whole genome shotgun (WGS) entry which is preliminary data.</text>
</comment>